<accession>A0ABW4A472</accession>
<dbReference type="RefSeq" id="WP_317795222.1">
    <property type="nucleotide sequence ID" value="NZ_AP028461.1"/>
</dbReference>
<dbReference type="InterPro" id="IPR000014">
    <property type="entry name" value="PAS"/>
</dbReference>
<keyword evidence="1 4" id="KW-0378">Hydrolase</keyword>
<feature type="domain" description="PPM-type phosphatase" evidence="3">
    <location>
        <begin position="192"/>
        <end position="408"/>
    </location>
</feature>
<organism evidence="4 5">
    <name type="scientific">Actinoplanes sichuanensis</name>
    <dbReference type="NCBI Taxonomy" id="512349"/>
    <lineage>
        <taxon>Bacteria</taxon>
        <taxon>Bacillati</taxon>
        <taxon>Actinomycetota</taxon>
        <taxon>Actinomycetes</taxon>
        <taxon>Micromonosporales</taxon>
        <taxon>Micromonosporaceae</taxon>
        <taxon>Actinoplanes</taxon>
    </lineage>
</organism>
<comment type="caution">
    <text evidence="4">The sequence shown here is derived from an EMBL/GenBank/DDBJ whole genome shotgun (WGS) entry which is preliminary data.</text>
</comment>
<gene>
    <name evidence="4" type="ORF">ACFQ5G_06775</name>
</gene>
<evidence type="ECO:0000313" key="5">
    <source>
        <dbReference type="Proteomes" id="UP001597183"/>
    </source>
</evidence>
<evidence type="ECO:0000259" key="2">
    <source>
        <dbReference type="PROSITE" id="PS50112"/>
    </source>
</evidence>
<dbReference type="Pfam" id="PF13426">
    <property type="entry name" value="PAS_9"/>
    <property type="match status" value="1"/>
</dbReference>
<dbReference type="EMBL" id="JBHTMK010000007">
    <property type="protein sequence ID" value="MFD1365045.1"/>
    <property type="molecule type" value="Genomic_DNA"/>
</dbReference>
<dbReference type="PROSITE" id="PS51746">
    <property type="entry name" value="PPM_2"/>
    <property type="match status" value="1"/>
</dbReference>
<evidence type="ECO:0000256" key="1">
    <source>
        <dbReference type="ARBA" id="ARBA00022801"/>
    </source>
</evidence>
<dbReference type="PANTHER" id="PTHR43156:SF2">
    <property type="entry name" value="STAGE II SPORULATION PROTEIN E"/>
    <property type="match status" value="1"/>
</dbReference>
<dbReference type="EC" id="3.1.3.16" evidence="4"/>
<name>A0ABW4A472_9ACTN</name>
<dbReference type="PANTHER" id="PTHR43156">
    <property type="entry name" value="STAGE II SPORULATION PROTEIN E-RELATED"/>
    <property type="match status" value="1"/>
</dbReference>
<dbReference type="NCBIfam" id="TIGR00229">
    <property type="entry name" value="sensory_box"/>
    <property type="match status" value="1"/>
</dbReference>
<dbReference type="InterPro" id="IPR036457">
    <property type="entry name" value="PPM-type-like_dom_sf"/>
</dbReference>
<proteinExistence type="predicted"/>
<dbReference type="GO" id="GO:0004722">
    <property type="term" value="F:protein serine/threonine phosphatase activity"/>
    <property type="evidence" value="ECO:0007669"/>
    <property type="project" value="UniProtKB-EC"/>
</dbReference>
<protein>
    <submittedName>
        <fullName evidence="4">PP2C family protein-serine/threonine phosphatase</fullName>
        <ecNumber evidence="4">3.1.3.16</ecNumber>
    </submittedName>
</protein>
<dbReference type="SMART" id="SM00331">
    <property type="entry name" value="PP2C_SIG"/>
    <property type="match status" value="1"/>
</dbReference>
<dbReference type="PROSITE" id="PS50112">
    <property type="entry name" value="PAS"/>
    <property type="match status" value="1"/>
</dbReference>
<dbReference type="InterPro" id="IPR052016">
    <property type="entry name" value="Bact_Sigma-Reg"/>
</dbReference>
<dbReference type="Gene3D" id="3.30.450.20">
    <property type="entry name" value="PAS domain"/>
    <property type="match status" value="1"/>
</dbReference>
<keyword evidence="5" id="KW-1185">Reference proteome</keyword>
<dbReference type="InterPro" id="IPR035965">
    <property type="entry name" value="PAS-like_dom_sf"/>
</dbReference>
<dbReference type="SUPFAM" id="SSF81606">
    <property type="entry name" value="PP2C-like"/>
    <property type="match status" value="1"/>
</dbReference>
<feature type="domain" description="PAS" evidence="2">
    <location>
        <begin position="29"/>
        <end position="81"/>
    </location>
</feature>
<dbReference type="CDD" id="cd00130">
    <property type="entry name" value="PAS"/>
    <property type="match status" value="1"/>
</dbReference>
<dbReference type="SUPFAM" id="SSF55785">
    <property type="entry name" value="PYP-like sensor domain (PAS domain)"/>
    <property type="match status" value="1"/>
</dbReference>
<dbReference type="Pfam" id="PF07228">
    <property type="entry name" value="SpoIIE"/>
    <property type="match status" value="1"/>
</dbReference>
<dbReference type="Proteomes" id="UP001597183">
    <property type="component" value="Unassembled WGS sequence"/>
</dbReference>
<dbReference type="InterPro" id="IPR001932">
    <property type="entry name" value="PPM-type_phosphatase-like_dom"/>
</dbReference>
<dbReference type="SMART" id="SM00091">
    <property type="entry name" value="PAS"/>
    <property type="match status" value="1"/>
</dbReference>
<sequence length="411" mass="44159">MSEPTRRPSDDLPAILHRPTQEAIFPALLEDDIDDLYDNAPCGFLSTLLDGTIAKVNATLLDWLGHSRDDLVGRRRFADLLASGSRLYHETHVAPLLRMQGKASGIALEVLTADGTRLPVLVTSAVKTGGTGEPVLIRITVFDARERRAYEQELLRARQSADRDRERLRLLVAGLQRSLLPATLAVPPGMATSALYHMASPDEVGGDFYDLFPLGSDRWGFFLGDVRGKGIGAAAVTAAARYTLRAAAVYDPEPAAVLANLNAVLYQDYRDQGHRHCTVIFGVLERDGRGYTASIAAGGHPPALLVRANGATDYQTTDGGTLIGILSEPRVATRTIRLEPGDTLILYSDGLTEARTAPHGERFGDDALRDFVQSQGPTEAAAAVRALTGLLADMTDVDDDVAVMAFSVSGD</sequence>
<reference evidence="5" key="1">
    <citation type="journal article" date="2019" name="Int. J. Syst. Evol. Microbiol.">
        <title>The Global Catalogue of Microorganisms (GCM) 10K type strain sequencing project: providing services to taxonomists for standard genome sequencing and annotation.</title>
        <authorList>
            <consortium name="The Broad Institute Genomics Platform"/>
            <consortium name="The Broad Institute Genome Sequencing Center for Infectious Disease"/>
            <person name="Wu L."/>
            <person name="Ma J."/>
        </authorList>
    </citation>
    <scope>NUCLEOTIDE SEQUENCE [LARGE SCALE GENOMIC DNA]</scope>
    <source>
        <strain evidence="5">CCM 7526</strain>
    </source>
</reference>
<dbReference type="Gene3D" id="3.60.40.10">
    <property type="entry name" value="PPM-type phosphatase domain"/>
    <property type="match status" value="1"/>
</dbReference>
<evidence type="ECO:0000313" key="4">
    <source>
        <dbReference type="EMBL" id="MFD1365045.1"/>
    </source>
</evidence>
<evidence type="ECO:0000259" key="3">
    <source>
        <dbReference type="PROSITE" id="PS51746"/>
    </source>
</evidence>